<feature type="domain" description="PpiC" evidence="13">
    <location>
        <begin position="137"/>
        <end position="233"/>
    </location>
</feature>
<comment type="caution">
    <text evidence="14">The sequence shown here is derived from an EMBL/GenBank/DDBJ whole genome shotgun (WGS) entry which is preliminary data.</text>
</comment>
<dbReference type="PROSITE" id="PS50198">
    <property type="entry name" value="PPIC_PPIASE_2"/>
    <property type="match status" value="1"/>
</dbReference>
<evidence type="ECO:0000313" key="14">
    <source>
        <dbReference type="EMBL" id="KRL95663.1"/>
    </source>
</evidence>
<evidence type="ECO:0000256" key="2">
    <source>
        <dbReference type="ARBA" id="ARBA00004193"/>
    </source>
</evidence>
<comment type="subcellular location">
    <subcellularLocation>
        <location evidence="2 11">Cell membrane</location>
        <topology evidence="2 11">Lipid-anchor</topology>
    </subcellularLocation>
</comment>
<keyword evidence="9 11" id="KW-0413">Isomerase</keyword>
<accession>A0A0R1UR30</accession>
<evidence type="ECO:0000256" key="11">
    <source>
        <dbReference type="HAMAP-Rule" id="MF_01145"/>
    </source>
</evidence>
<evidence type="ECO:0000256" key="9">
    <source>
        <dbReference type="ARBA" id="ARBA00023235"/>
    </source>
</evidence>
<keyword evidence="10 11" id="KW-0449">Lipoprotein</keyword>
<comment type="function">
    <text evidence="11">Plays a major role in protein secretion by helping the post-translocational extracellular folding of several secreted proteins.</text>
</comment>
<evidence type="ECO:0000256" key="5">
    <source>
        <dbReference type="ARBA" id="ARBA00022729"/>
    </source>
</evidence>
<proteinExistence type="inferred from homology"/>
<evidence type="ECO:0000313" key="15">
    <source>
        <dbReference type="Proteomes" id="UP000051084"/>
    </source>
</evidence>
<dbReference type="InterPro" id="IPR050245">
    <property type="entry name" value="PrsA_foldase"/>
</dbReference>
<dbReference type="OrthoDB" id="14196at2"/>
<dbReference type="Gene3D" id="3.10.50.40">
    <property type="match status" value="1"/>
</dbReference>
<comment type="catalytic activity">
    <reaction evidence="1 11">
        <text>[protein]-peptidylproline (omega=180) = [protein]-peptidylproline (omega=0)</text>
        <dbReference type="Rhea" id="RHEA:16237"/>
        <dbReference type="Rhea" id="RHEA-COMP:10747"/>
        <dbReference type="Rhea" id="RHEA-COMP:10748"/>
        <dbReference type="ChEBI" id="CHEBI:83833"/>
        <dbReference type="ChEBI" id="CHEBI:83834"/>
        <dbReference type="EC" id="5.2.1.8"/>
    </reaction>
</comment>
<gene>
    <name evidence="11" type="primary">prsA</name>
    <name evidence="14" type="ORF">FC21_GL000769</name>
</gene>
<keyword evidence="7 11" id="KW-0472">Membrane</keyword>
<dbReference type="AlphaFoldDB" id="A0A0R1UR30"/>
<keyword evidence="15" id="KW-1185">Reference proteome</keyword>
<dbReference type="GO" id="GO:0006457">
    <property type="term" value="P:protein folding"/>
    <property type="evidence" value="ECO:0007669"/>
    <property type="project" value="UniProtKB-UniRule"/>
</dbReference>
<dbReference type="STRING" id="417373.GCA_001570685_00830"/>
<dbReference type="InterPro" id="IPR023059">
    <property type="entry name" value="Foldase_PrsA"/>
</dbReference>
<dbReference type="EC" id="5.2.1.8" evidence="11"/>
<feature type="chain" id="PRO_5038640128" description="Foldase protein PrsA" evidence="12">
    <location>
        <begin position="21"/>
        <end position="294"/>
    </location>
</feature>
<evidence type="ECO:0000256" key="10">
    <source>
        <dbReference type="ARBA" id="ARBA00023288"/>
    </source>
</evidence>
<dbReference type="EMBL" id="AZGC01000018">
    <property type="protein sequence ID" value="KRL95663.1"/>
    <property type="molecule type" value="Genomic_DNA"/>
</dbReference>
<keyword evidence="5 11" id="KW-0732">Signal</keyword>
<dbReference type="PANTHER" id="PTHR47245">
    <property type="entry name" value="PEPTIDYLPROLYL ISOMERASE"/>
    <property type="match status" value="1"/>
</dbReference>
<dbReference type="PANTHER" id="PTHR47245:SF1">
    <property type="entry name" value="FOLDASE PROTEIN PRSA"/>
    <property type="match status" value="1"/>
</dbReference>
<dbReference type="SUPFAM" id="SSF109998">
    <property type="entry name" value="Triger factor/SurA peptide-binding domain-like"/>
    <property type="match status" value="1"/>
</dbReference>
<evidence type="ECO:0000256" key="1">
    <source>
        <dbReference type="ARBA" id="ARBA00000971"/>
    </source>
</evidence>
<dbReference type="InterPro" id="IPR000297">
    <property type="entry name" value="PPIase_PpiC"/>
</dbReference>
<dbReference type="Pfam" id="PF00639">
    <property type="entry name" value="Rotamase"/>
    <property type="match status" value="1"/>
</dbReference>
<dbReference type="GO" id="GO:0005886">
    <property type="term" value="C:plasma membrane"/>
    <property type="evidence" value="ECO:0007669"/>
    <property type="project" value="UniProtKB-SubCell"/>
</dbReference>
<evidence type="ECO:0000256" key="3">
    <source>
        <dbReference type="ARBA" id="ARBA00006071"/>
    </source>
</evidence>
<dbReference type="PROSITE" id="PS51257">
    <property type="entry name" value="PROKAR_LIPOPROTEIN"/>
    <property type="match status" value="1"/>
</dbReference>
<dbReference type="RefSeq" id="WP_056995402.1">
    <property type="nucleotide sequence ID" value="NZ_AZGC01000018.1"/>
</dbReference>
<dbReference type="Proteomes" id="UP000051084">
    <property type="component" value="Unassembled WGS sequence"/>
</dbReference>
<evidence type="ECO:0000256" key="4">
    <source>
        <dbReference type="ARBA" id="ARBA00022475"/>
    </source>
</evidence>
<dbReference type="InterPro" id="IPR046357">
    <property type="entry name" value="PPIase_dom_sf"/>
</dbReference>
<dbReference type="InterPro" id="IPR027304">
    <property type="entry name" value="Trigger_fact/SurA_dom_sf"/>
</dbReference>
<sequence>MNKKPFLLLAMIGFTTLSLAGCSKTIAVSDGQKITEHDYYEAAKTTAQGKQTFQELILNATLEKQYGKKVSQTKVERQFKAYQQQYGDSFKTVLASQNLTEHSLKQQIRNNLLLQAAVKDHSNFSKDNLKQAWKNYQPPIKTKAILVNSPAQAQGIIDKLNRSHGNKLATFNHLAQSNSANSLSTNKNTITVDNNQSTVPAEYKAVAGQLKTGEYSIKPVKTDNGYYVIYILNHPSKGKLANHTAALKQQIVNDNFKNPRFMRKMTKRLLTDANVKIKDPAFKNALNDLTNNSK</sequence>
<keyword evidence="4 11" id="KW-1003">Cell membrane</keyword>
<dbReference type="SUPFAM" id="SSF54534">
    <property type="entry name" value="FKBP-like"/>
    <property type="match status" value="1"/>
</dbReference>
<evidence type="ECO:0000256" key="12">
    <source>
        <dbReference type="SAM" id="SignalP"/>
    </source>
</evidence>
<evidence type="ECO:0000256" key="7">
    <source>
        <dbReference type="ARBA" id="ARBA00023136"/>
    </source>
</evidence>
<comment type="similarity">
    <text evidence="3 11">Belongs to the PrsA family.</text>
</comment>
<dbReference type="HAMAP" id="MF_01145">
    <property type="entry name" value="Foldase_PrsA"/>
    <property type="match status" value="1"/>
</dbReference>
<protein>
    <recommendedName>
        <fullName evidence="11">Foldase protein PrsA</fullName>
        <ecNumber evidence="11">5.2.1.8</ecNumber>
    </recommendedName>
</protein>
<organism evidence="14 15">
    <name type="scientific">Limosilactobacillus equigenerosi DSM 18793 = JCM 14505</name>
    <dbReference type="NCBI Taxonomy" id="1423742"/>
    <lineage>
        <taxon>Bacteria</taxon>
        <taxon>Bacillati</taxon>
        <taxon>Bacillota</taxon>
        <taxon>Bacilli</taxon>
        <taxon>Lactobacillales</taxon>
        <taxon>Lactobacillaceae</taxon>
        <taxon>Limosilactobacillus</taxon>
    </lineage>
</organism>
<dbReference type="PATRIC" id="fig|1423742.4.peg.798"/>
<feature type="signal peptide" evidence="12">
    <location>
        <begin position="1"/>
        <end position="20"/>
    </location>
</feature>
<keyword evidence="8 11" id="KW-0564">Palmitate</keyword>
<keyword evidence="6 11" id="KW-0697">Rotamase</keyword>
<name>A0A0R1UR30_9LACO</name>
<reference evidence="14 15" key="1">
    <citation type="journal article" date="2015" name="Genome Announc.">
        <title>Expanding the biotechnology potential of lactobacilli through comparative genomics of 213 strains and associated genera.</title>
        <authorList>
            <person name="Sun Z."/>
            <person name="Harris H.M."/>
            <person name="McCann A."/>
            <person name="Guo C."/>
            <person name="Argimon S."/>
            <person name="Zhang W."/>
            <person name="Yang X."/>
            <person name="Jeffery I.B."/>
            <person name="Cooney J.C."/>
            <person name="Kagawa T.F."/>
            <person name="Liu W."/>
            <person name="Song Y."/>
            <person name="Salvetti E."/>
            <person name="Wrobel A."/>
            <person name="Rasinkangas P."/>
            <person name="Parkhill J."/>
            <person name="Rea M.C."/>
            <person name="O'Sullivan O."/>
            <person name="Ritari J."/>
            <person name="Douillard F.P."/>
            <person name="Paul Ross R."/>
            <person name="Yang R."/>
            <person name="Briner A.E."/>
            <person name="Felis G.E."/>
            <person name="de Vos W.M."/>
            <person name="Barrangou R."/>
            <person name="Klaenhammer T.R."/>
            <person name="Caufield P.W."/>
            <person name="Cui Y."/>
            <person name="Zhang H."/>
            <person name="O'Toole P.W."/>
        </authorList>
    </citation>
    <scope>NUCLEOTIDE SEQUENCE [LARGE SCALE GENOMIC DNA]</scope>
    <source>
        <strain evidence="14 15">DSM 18793</strain>
    </source>
</reference>
<evidence type="ECO:0000256" key="8">
    <source>
        <dbReference type="ARBA" id="ARBA00023139"/>
    </source>
</evidence>
<dbReference type="GO" id="GO:0003755">
    <property type="term" value="F:peptidyl-prolyl cis-trans isomerase activity"/>
    <property type="evidence" value="ECO:0007669"/>
    <property type="project" value="UniProtKB-UniRule"/>
</dbReference>
<evidence type="ECO:0000259" key="13">
    <source>
        <dbReference type="PROSITE" id="PS50198"/>
    </source>
</evidence>
<evidence type="ECO:0000256" key="6">
    <source>
        <dbReference type="ARBA" id="ARBA00023110"/>
    </source>
</evidence>